<protein>
    <submittedName>
        <fullName evidence="2">Membrane protein</fullName>
    </submittedName>
</protein>
<feature type="transmembrane region" description="Helical" evidence="1">
    <location>
        <begin position="43"/>
        <end position="61"/>
    </location>
</feature>
<feature type="transmembrane region" description="Helical" evidence="1">
    <location>
        <begin position="12"/>
        <end position="31"/>
    </location>
</feature>
<keyword evidence="1" id="KW-0472">Membrane</keyword>
<gene>
    <name evidence="2" type="ORF">PTE30175_05121</name>
</gene>
<dbReference type="EMBL" id="CABPRZ010000034">
    <property type="protein sequence ID" value="VVE57637.1"/>
    <property type="molecule type" value="Genomic_DNA"/>
</dbReference>
<proteinExistence type="predicted"/>
<dbReference type="InterPro" id="IPR009781">
    <property type="entry name" value="DUF1345"/>
</dbReference>
<dbReference type="Proteomes" id="UP000414233">
    <property type="component" value="Unassembled WGS sequence"/>
</dbReference>
<evidence type="ECO:0000313" key="2">
    <source>
        <dbReference type="EMBL" id="VVE57637.1"/>
    </source>
</evidence>
<dbReference type="Pfam" id="PF07077">
    <property type="entry name" value="DUF1345"/>
    <property type="match status" value="1"/>
</dbReference>
<name>A0A5E4ZA84_9BURK</name>
<feature type="transmembrane region" description="Helical" evidence="1">
    <location>
        <begin position="81"/>
        <end position="105"/>
    </location>
</feature>
<reference evidence="2 3" key="1">
    <citation type="submission" date="2019-08" db="EMBL/GenBank/DDBJ databases">
        <authorList>
            <person name="Peeters C."/>
        </authorList>
    </citation>
    <scope>NUCLEOTIDE SEQUENCE [LARGE SCALE GENOMIC DNA]</scope>
    <source>
        <strain evidence="2 3">LMG 30175</strain>
    </source>
</reference>
<organism evidence="2 3">
    <name type="scientific">Pandoraea terrae</name>
    <dbReference type="NCBI Taxonomy" id="1537710"/>
    <lineage>
        <taxon>Bacteria</taxon>
        <taxon>Pseudomonadati</taxon>
        <taxon>Pseudomonadota</taxon>
        <taxon>Betaproteobacteria</taxon>
        <taxon>Burkholderiales</taxon>
        <taxon>Burkholderiaceae</taxon>
        <taxon>Pandoraea</taxon>
    </lineage>
</organism>
<evidence type="ECO:0000256" key="1">
    <source>
        <dbReference type="SAM" id="Phobius"/>
    </source>
</evidence>
<accession>A0A5E4ZA84</accession>
<keyword evidence="1" id="KW-0812">Transmembrane</keyword>
<dbReference type="AlphaFoldDB" id="A0A5E4ZA84"/>
<feature type="transmembrane region" description="Helical" evidence="1">
    <location>
        <begin position="198"/>
        <end position="220"/>
    </location>
</feature>
<keyword evidence="3" id="KW-1185">Reference proteome</keyword>
<feature type="transmembrane region" description="Helical" evidence="1">
    <location>
        <begin position="117"/>
        <end position="137"/>
    </location>
</feature>
<evidence type="ECO:0000313" key="3">
    <source>
        <dbReference type="Proteomes" id="UP000414233"/>
    </source>
</evidence>
<sequence>MKLKLIPHLLRFHPRLLIAIAVGALAAVLVPMPMPMSGISRTLVGWNAAVWLYLAMLWFMMITAPHWRVQGIAEQEDESAVVVLSVISLSAIASVVAIVHVLATAKGGAPHQTTEHVIFAAATLIAGWLLVPTIYTLHYARLYFTDTEAPRALQFPDANCEPDYWDFLYFSFTIAVASQTADISLASRRMRRTALAQAVLSFFFNLAVLGLSINIAASLLG</sequence>
<keyword evidence="1" id="KW-1133">Transmembrane helix</keyword>